<sequence>MVIHRPSEIEIEFLKSIPHVATLARAWNTTQPLPIMTNRSIQPMTSTQPAPIVAKLIVATLARAWFAQIVATLARAWTAQNRTLALAAILAAIAFTLLPPATAQTPQKLRSAVQAIADPLPSPGQAAVQNTAAQQAAAQGAAQPAQAAPKADADTQAILDTLKTLPATERRAMVVYYKDLGLDLSPWLQDDNGSGTANGRRRQLVRQMRTVNFVRRPEAVLGARSQIGMESQSLPAEDADDQEIIQWFHRHAMAAEWDAVKALLVLRAGSEAEGMYAALISGTNHADSELIPEDVLGLSEAAPAELTDWQIDALAGLLKAAAKKTSTRPLIERFRQGTTWFGTETEAHRNRTMRLLLAAGLPIEAFEFMPSLEEARDTENAAVMKGHAEYLMARAAEAKGAASDRMLENAWSLFGEIALLDSADTALRSECLSSAVDLLPRVPPGPGLAWLRSLFEHPSLAPAGLQAVALKALKLEDEKLPEAVRAQAILTMKEAVDTLLAQQHLQLDQLTIPLRMLTIGLLSRAENAIKEQAKKNGVSEVAALLLRSMPDEAWRKQIEPSLVGRAYNAFIGVALIADETDLALELLAQGVQRQPAMSTELATGFLDLWVDRMQARTQEPVVNNNAWFYAFSRRVRPSTPVTRGWQQRNLDRLAELLDVLDGIGIDGRKLPGVVTALSACYGPTQAYERDTVQRILGPIEQIDASVAGQLASTMRQGLSGDWRSRKAQEDAGFERSESELRKIVETGYDLATALAESAVANSQDEQDAWQHAILKAALSFDRMQFRGEREQDAVAYHAARKLVFSAFEDAASRYREALADGRVRPDMQIYNVWFSLALGASDLGALTLEDLMTEGMENADQIDRIRDDMLKMSPEHSSYHIGEFARGIMSGLSETKPEVKPRLLQAAARVVGQDPAGAPIRRTLDLYHELVEDEIHLQLTIDGSDRVGTEPFGAILTLQHTASIDRSSGGFARYLMDSFSQFNAGQWQTINYQERLQKSIEKSFSGTVQLLGIDFFQPMNPAVPIRLEGQTGWQEKPMAYLVLQAADPSVDHLPAVQMDMHFNDASGPIVLPVLSNTVLIDAAAEAAPRPLDDLVIEQTLDARPMLDQKEEQTVRLEIVARATGVLPEINQLFDNLADALPGYMLDDAQLVADPVDVSQTHRAQPEEEDTTTSNRNPYMAYSKSLPNLEPDSDGLFRLGTMRKWSLTYVPEASVVAAKPDRFIFPAVSDARAETLVSLTVPKKSPAETTDDAANTDAEAQTDVAADSPISIKRFTYEDYDLVPVEGQTLRFDSPWIPVIVWLAGGLAALLLLALIVWRLRHAKPESMASTTSIAIPQSLTPTGAALLLRRIEQTQAVAWPSSERAELRADINALQRQHFADAEPQNGDAVKLHPTVERWARRAGT</sequence>
<evidence type="ECO:0000313" key="3">
    <source>
        <dbReference type="EMBL" id="GAA5507999.1"/>
    </source>
</evidence>
<keyword evidence="2" id="KW-0812">Transmembrane</keyword>
<evidence type="ECO:0000256" key="1">
    <source>
        <dbReference type="SAM" id="MobiDB-lite"/>
    </source>
</evidence>
<feature type="transmembrane region" description="Helical" evidence="2">
    <location>
        <begin position="83"/>
        <end position="101"/>
    </location>
</feature>
<feature type="region of interest" description="Disordered" evidence="1">
    <location>
        <begin position="1159"/>
        <end position="1178"/>
    </location>
</feature>
<protein>
    <submittedName>
        <fullName evidence="3">Uncharacterized protein</fullName>
    </submittedName>
</protein>
<keyword evidence="2" id="KW-1133">Transmembrane helix</keyword>
<keyword evidence="2" id="KW-0472">Membrane</keyword>
<feature type="transmembrane region" description="Helical" evidence="2">
    <location>
        <begin position="1295"/>
        <end position="1317"/>
    </location>
</feature>
<dbReference type="Proteomes" id="UP001416858">
    <property type="component" value="Unassembled WGS sequence"/>
</dbReference>
<dbReference type="EMBL" id="BAABRO010000007">
    <property type="protein sequence ID" value="GAA5507999.1"/>
    <property type="molecule type" value="Genomic_DNA"/>
</dbReference>
<comment type="caution">
    <text evidence="3">The sequence shown here is derived from an EMBL/GenBank/DDBJ whole genome shotgun (WGS) entry which is preliminary data.</text>
</comment>
<gene>
    <name evidence="3" type="ORF">Rcae01_03457</name>
</gene>
<evidence type="ECO:0000256" key="2">
    <source>
        <dbReference type="SAM" id="Phobius"/>
    </source>
</evidence>
<accession>A0ABP9VS62</accession>
<evidence type="ECO:0000313" key="4">
    <source>
        <dbReference type="Proteomes" id="UP001416858"/>
    </source>
</evidence>
<name>A0ABP9VS62_9BACT</name>
<organism evidence="3 4">
    <name type="scientific">Novipirellula caenicola</name>
    <dbReference type="NCBI Taxonomy" id="1536901"/>
    <lineage>
        <taxon>Bacteria</taxon>
        <taxon>Pseudomonadati</taxon>
        <taxon>Planctomycetota</taxon>
        <taxon>Planctomycetia</taxon>
        <taxon>Pirellulales</taxon>
        <taxon>Pirellulaceae</taxon>
        <taxon>Novipirellula</taxon>
    </lineage>
</organism>
<proteinExistence type="predicted"/>
<reference evidence="3 4" key="1">
    <citation type="submission" date="2024-02" db="EMBL/GenBank/DDBJ databases">
        <title>Rhodopirellula caenicola NBRC 110016.</title>
        <authorList>
            <person name="Ichikawa N."/>
            <person name="Katano-Makiyama Y."/>
            <person name="Hidaka K."/>
        </authorList>
    </citation>
    <scope>NUCLEOTIDE SEQUENCE [LARGE SCALE GENOMIC DNA]</scope>
    <source>
        <strain evidence="3 4">NBRC 110016</strain>
    </source>
</reference>
<keyword evidence="4" id="KW-1185">Reference proteome</keyword>